<dbReference type="PANTHER" id="PTHR43210">
    <property type="entry name" value="DETHIOBIOTIN SYNTHETASE"/>
    <property type="match status" value="1"/>
</dbReference>
<dbReference type="PANTHER" id="PTHR43210:SF5">
    <property type="entry name" value="DETHIOBIOTIN SYNTHETASE"/>
    <property type="match status" value="1"/>
</dbReference>
<dbReference type="Pfam" id="PF13500">
    <property type="entry name" value="AAA_26"/>
    <property type="match status" value="1"/>
</dbReference>
<dbReference type="SUPFAM" id="SSF52540">
    <property type="entry name" value="P-loop containing nucleoside triphosphate hydrolases"/>
    <property type="match status" value="1"/>
</dbReference>
<evidence type="ECO:0008006" key="3">
    <source>
        <dbReference type="Google" id="ProtNLM"/>
    </source>
</evidence>
<dbReference type="Proteomes" id="UP000009328">
    <property type="component" value="Unassembled WGS sequence"/>
</dbReference>
<protein>
    <recommendedName>
        <fullName evidence="3">Dethiobiotin synthase</fullName>
    </recommendedName>
</protein>
<evidence type="ECO:0000313" key="2">
    <source>
        <dbReference type="Proteomes" id="UP000009328"/>
    </source>
</evidence>
<dbReference type="eggNOG" id="ENOG502RXZU">
    <property type="taxonomic scope" value="Eukaryota"/>
</dbReference>
<dbReference type="GO" id="GO:0004141">
    <property type="term" value="F:dethiobiotin synthase activity"/>
    <property type="evidence" value="ECO:0007669"/>
    <property type="project" value="InterPro"/>
</dbReference>
<keyword evidence="2" id="KW-1185">Reference proteome</keyword>
<gene>
    <name evidence="1" type="ORF">BN7_6325</name>
</gene>
<organism evidence="1 2">
    <name type="scientific">Wickerhamomyces ciferrii (strain ATCC 14091 / BCRC 22168 / CBS 111 / JCM 3599 / NBRC 0793 / NRRL Y-1031 F-60-10)</name>
    <name type="common">Yeast</name>
    <name type="synonym">Pichia ciferrii</name>
    <dbReference type="NCBI Taxonomy" id="1206466"/>
    <lineage>
        <taxon>Eukaryota</taxon>
        <taxon>Fungi</taxon>
        <taxon>Dikarya</taxon>
        <taxon>Ascomycota</taxon>
        <taxon>Saccharomycotina</taxon>
        <taxon>Saccharomycetes</taxon>
        <taxon>Phaffomycetales</taxon>
        <taxon>Wickerhamomycetaceae</taxon>
        <taxon>Wickerhamomyces</taxon>
    </lineage>
</organism>
<reference evidence="1 2" key="1">
    <citation type="journal article" date="2012" name="Eukaryot. Cell">
        <title>Draft genome sequence of Wickerhamomyces ciferrii NRRL Y-1031 F-60-10.</title>
        <authorList>
            <person name="Schneider J."/>
            <person name="Andrea H."/>
            <person name="Blom J."/>
            <person name="Jaenicke S."/>
            <person name="Ruckert C."/>
            <person name="Schorsch C."/>
            <person name="Szczepanowski R."/>
            <person name="Farwick M."/>
            <person name="Goesmann A."/>
            <person name="Puhler A."/>
            <person name="Schaffer S."/>
            <person name="Tauch A."/>
            <person name="Kohler T."/>
            <person name="Brinkrolf K."/>
        </authorList>
    </citation>
    <scope>NUCLEOTIDE SEQUENCE [LARGE SCALE GENOMIC DNA]</scope>
    <source>
        <strain evidence="2">ATCC 14091 / BCRC 22168 / CBS 111 / JCM 3599 / NBRC 0793 / NRRL Y-1031 F-60-10</strain>
    </source>
</reference>
<proteinExistence type="inferred from homology"/>
<dbReference type="GO" id="GO:0000287">
    <property type="term" value="F:magnesium ion binding"/>
    <property type="evidence" value="ECO:0007669"/>
    <property type="project" value="InterPro"/>
</dbReference>
<dbReference type="FunCoup" id="K0L011">
    <property type="interactions" value="124"/>
</dbReference>
<dbReference type="HAMAP" id="MF_00336">
    <property type="entry name" value="BioD"/>
    <property type="match status" value="1"/>
</dbReference>
<accession>K0L011</accession>
<dbReference type="EMBL" id="CAIF01000264">
    <property type="protein sequence ID" value="CCH46728.1"/>
    <property type="molecule type" value="Genomic_DNA"/>
</dbReference>
<dbReference type="InterPro" id="IPR027417">
    <property type="entry name" value="P-loop_NTPase"/>
</dbReference>
<dbReference type="CDD" id="cd03109">
    <property type="entry name" value="DTBS"/>
    <property type="match status" value="1"/>
</dbReference>
<dbReference type="GO" id="GO:0009102">
    <property type="term" value="P:biotin biosynthetic process"/>
    <property type="evidence" value="ECO:0007669"/>
    <property type="project" value="UniProtKB-UniPathway"/>
</dbReference>
<dbReference type="UniPathway" id="UPA00078"/>
<comment type="caution">
    <text evidence="1">The sequence shown here is derived from an EMBL/GenBank/DDBJ whole genome shotgun (WGS) entry which is preliminary data.</text>
</comment>
<dbReference type="GO" id="GO:0005524">
    <property type="term" value="F:ATP binding"/>
    <property type="evidence" value="ECO:0007669"/>
    <property type="project" value="InterPro"/>
</dbReference>
<dbReference type="AlphaFoldDB" id="K0L011"/>
<dbReference type="InParanoid" id="K0L011"/>
<dbReference type="NCBIfam" id="TIGR00347">
    <property type="entry name" value="bioD"/>
    <property type="match status" value="1"/>
</dbReference>
<name>K0L011_WICCF</name>
<sequence length="211" mass="23325">MDEMPKRIFITGTDTDVGKTFISALLVKKWKMAYWKPFQTGLNCDPGDTKTVTGLIGAELKTSSPAVELQLPLSPWRATVLESKSLIDLNTINIPNEIQDLPLIIEGAGGVQVPINDKQITTDLIKQFDVPVIVVARSELGTLNHTLLTIEHLQNRKVKVLGVILNGDINNDNADTLKAYGVNIICQIPKSKSLQEVEHLVPNLKDVYIYN</sequence>
<dbReference type="PIRSF" id="PIRSF006755">
    <property type="entry name" value="DTB_synth"/>
    <property type="match status" value="1"/>
</dbReference>
<dbReference type="Gene3D" id="3.40.50.300">
    <property type="entry name" value="P-loop containing nucleotide triphosphate hydrolases"/>
    <property type="match status" value="1"/>
</dbReference>
<evidence type="ECO:0000313" key="1">
    <source>
        <dbReference type="EMBL" id="CCH46728.1"/>
    </source>
</evidence>
<dbReference type="STRING" id="1206466.K0L011"/>
<dbReference type="HOGENOM" id="CLU_072551_3_0_1"/>
<dbReference type="InterPro" id="IPR004472">
    <property type="entry name" value="DTB_synth_BioD"/>
</dbReference>